<dbReference type="PROSITE" id="PS50181">
    <property type="entry name" value="FBOX"/>
    <property type="match status" value="1"/>
</dbReference>
<dbReference type="Pfam" id="PF00646">
    <property type="entry name" value="F-box"/>
    <property type="match status" value="1"/>
</dbReference>
<dbReference type="Proteomes" id="UP000027222">
    <property type="component" value="Unassembled WGS sequence"/>
</dbReference>
<dbReference type="InterPro" id="IPR036047">
    <property type="entry name" value="F-box-like_dom_sf"/>
</dbReference>
<feature type="domain" description="F-box" evidence="1">
    <location>
        <begin position="61"/>
        <end position="110"/>
    </location>
</feature>
<dbReference type="InterPro" id="IPR001810">
    <property type="entry name" value="F-box_dom"/>
</dbReference>
<keyword evidence="3" id="KW-1185">Reference proteome</keyword>
<evidence type="ECO:0000313" key="2">
    <source>
        <dbReference type="EMBL" id="KDR80237.1"/>
    </source>
</evidence>
<name>A0A067TD05_GALM3</name>
<dbReference type="Gene3D" id="1.20.1280.50">
    <property type="match status" value="1"/>
</dbReference>
<dbReference type="AlphaFoldDB" id="A0A067TD05"/>
<accession>A0A067TD05</accession>
<dbReference type="SUPFAM" id="SSF81383">
    <property type="entry name" value="F-box domain"/>
    <property type="match status" value="1"/>
</dbReference>
<proteinExistence type="predicted"/>
<evidence type="ECO:0000313" key="3">
    <source>
        <dbReference type="Proteomes" id="UP000027222"/>
    </source>
</evidence>
<gene>
    <name evidence="2" type="ORF">GALMADRAFT_242537</name>
</gene>
<dbReference type="OrthoDB" id="2823912at2759"/>
<sequence length="700" mass="81848">MEDIPFSSLEATTVRQIYGHPPFEQHPRREILSVRGNYVAGSIASQLRKERLANKNYFHNLSIMLSLPLELVFEIFEHLHPIDLYNLIRSSKSFRNLLLNRRSSPLWSTVFERHPDVPRCPPGLSFPKWVSLLFGPPTCDNCAHPEAMVDFTFFERLCNACFDDYRYDEDSPVLDKYEKKTEILKLVRASYHDGGMLPPQLIYRLYYSKHEVNEMNNRIEHFQSAIKAGVPNATWLYQKFKADTAASVREAVMVAKTCNGWCLKVYDDIDRHYDELVQLWQTRLAALGYHSKDIERAKWDMGSSLRVLRVTKLTKKVFKRLLPDIRVILLEFKEKRLVQERAARRGKVIGFYEAYRKSTDPAEWKYFPEIEAIYRIGQISDYIYSELQDDIFPEQAAKESIRLYVNKRKEYARYHLSRIMHEQYPSTTLISFDNDPLSLAAAIFECPRKHIFIGWEDAWRHFNCIVPDNADFVVEEVHPVHSPTYSSAGYGAVKYLLGLLGPDPRTTLASNLETLKARFLCMIPNCPEYGYHFSRRAVLTLKECLIHMKHEHHTPQSFALLSDEATTSVSFFESQAPIAPAFRYSWSCRLCPAHFKRRLPRSDVVKHVRDSHSVGRPVENTDFFYCHWRDFHERKPFYLQLNASYQCNRCPETRKLRLWPLENLTSHLKDKHGVGRPVPGVHWIEISLMKDKDLPLPFKS</sequence>
<dbReference type="EMBL" id="KL142372">
    <property type="protein sequence ID" value="KDR80237.1"/>
    <property type="molecule type" value="Genomic_DNA"/>
</dbReference>
<evidence type="ECO:0000259" key="1">
    <source>
        <dbReference type="PROSITE" id="PS50181"/>
    </source>
</evidence>
<organism evidence="2 3">
    <name type="scientific">Galerina marginata (strain CBS 339.88)</name>
    <dbReference type="NCBI Taxonomy" id="685588"/>
    <lineage>
        <taxon>Eukaryota</taxon>
        <taxon>Fungi</taxon>
        <taxon>Dikarya</taxon>
        <taxon>Basidiomycota</taxon>
        <taxon>Agaricomycotina</taxon>
        <taxon>Agaricomycetes</taxon>
        <taxon>Agaricomycetidae</taxon>
        <taxon>Agaricales</taxon>
        <taxon>Agaricineae</taxon>
        <taxon>Strophariaceae</taxon>
        <taxon>Galerina</taxon>
    </lineage>
</organism>
<protein>
    <recommendedName>
        <fullName evidence="1">F-box domain-containing protein</fullName>
    </recommendedName>
</protein>
<reference evidence="3" key="1">
    <citation type="journal article" date="2014" name="Proc. Natl. Acad. Sci. U.S.A.">
        <title>Extensive sampling of basidiomycete genomes demonstrates inadequacy of the white-rot/brown-rot paradigm for wood decay fungi.</title>
        <authorList>
            <person name="Riley R."/>
            <person name="Salamov A.A."/>
            <person name="Brown D.W."/>
            <person name="Nagy L.G."/>
            <person name="Floudas D."/>
            <person name="Held B.W."/>
            <person name="Levasseur A."/>
            <person name="Lombard V."/>
            <person name="Morin E."/>
            <person name="Otillar R."/>
            <person name="Lindquist E.A."/>
            <person name="Sun H."/>
            <person name="LaButti K.M."/>
            <person name="Schmutz J."/>
            <person name="Jabbour D."/>
            <person name="Luo H."/>
            <person name="Baker S.E."/>
            <person name="Pisabarro A.G."/>
            <person name="Walton J.D."/>
            <person name="Blanchette R.A."/>
            <person name="Henrissat B."/>
            <person name="Martin F."/>
            <person name="Cullen D."/>
            <person name="Hibbett D.S."/>
            <person name="Grigoriev I.V."/>
        </authorList>
    </citation>
    <scope>NUCLEOTIDE SEQUENCE [LARGE SCALE GENOMIC DNA]</scope>
    <source>
        <strain evidence="3">CBS 339.88</strain>
    </source>
</reference>
<dbReference type="HOGENOM" id="CLU_010790_5_0_1"/>